<evidence type="ECO:0000313" key="12">
    <source>
        <dbReference type="Proteomes" id="UP000829364"/>
    </source>
</evidence>
<dbReference type="EMBL" id="CP086364">
    <property type="protein sequence ID" value="UNI24279.1"/>
    <property type="molecule type" value="Genomic_DNA"/>
</dbReference>
<comment type="similarity">
    <text evidence="1">Belongs to the multicopper oxidase family.</text>
</comment>
<dbReference type="Pfam" id="PF07732">
    <property type="entry name" value="Cu-oxidase_3"/>
    <property type="match status" value="1"/>
</dbReference>
<dbReference type="InterPro" id="IPR011706">
    <property type="entry name" value="Cu-oxidase_C"/>
</dbReference>
<dbReference type="InterPro" id="IPR008972">
    <property type="entry name" value="Cupredoxin"/>
</dbReference>
<evidence type="ECO:0000256" key="1">
    <source>
        <dbReference type="ARBA" id="ARBA00010609"/>
    </source>
</evidence>
<dbReference type="CDD" id="cd13876">
    <property type="entry name" value="CuRO_2_Abr2_like"/>
    <property type="match status" value="1"/>
</dbReference>
<feature type="domain" description="Plastocyanin-like" evidence="10">
    <location>
        <begin position="2"/>
        <end position="73"/>
    </location>
</feature>
<evidence type="ECO:0000259" key="8">
    <source>
        <dbReference type="Pfam" id="PF00394"/>
    </source>
</evidence>
<keyword evidence="12" id="KW-1185">Reference proteome</keyword>
<evidence type="ECO:0008006" key="13">
    <source>
        <dbReference type="Google" id="ProtNLM"/>
    </source>
</evidence>
<dbReference type="PROSITE" id="PS00080">
    <property type="entry name" value="MULTICOPPER_OXIDASE2"/>
    <property type="match status" value="1"/>
</dbReference>
<dbReference type="AlphaFoldDB" id="A0A9Q8QN75"/>
<dbReference type="SUPFAM" id="SSF49503">
    <property type="entry name" value="Cupredoxins"/>
    <property type="match status" value="3"/>
</dbReference>
<keyword evidence="4" id="KW-0677">Repeat</keyword>
<evidence type="ECO:0000256" key="7">
    <source>
        <dbReference type="ARBA" id="ARBA00023180"/>
    </source>
</evidence>
<evidence type="ECO:0000256" key="4">
    <source>
        <dbReference type="ARBA" id="ARBA00022737"/>
    </source>
</evidence>
<evidence type="ECO:0000259" key="10">
    <source>
        <dbReference type="Pfam" id="PF07732"/>
    </source>
</evidence>
<dbReference type="InterPro" id="IPR001117">
    <property type="entry name" value="Cu-oxidase_2nd"/>
</dbReference>
<reference evidence="11" key="1">
    <citation type="submission" date="2021-11" db="EMBL/GenBank/DDBJ databases">
        <title>Purpureocillium_takamizusanense_genome.</title>
        <authorList>
            <person name="Nguyen N.-H."/>
        </authorList>
    </citation>
    <scope>NUCLEOTIDE SEQUENCE</scope>
    <source>
        <strain evidence="11">PT3</strain>
    </source>
</reference>
<dbReference type="GO" id="GO:0005507">
    <property type="term" value="F:copper ion binding"/>
    <property type="evidence" value="ECO:0007669"/>
    <property type="project" value="InterPro"/>
</dbReference>
<dbReference type="GO" id="GO:0016491">
    <property type="term" value="F:oxidoreductase activity"/>
    <property type="evidence" value="ECO:0007669"/>
    <property type="project" value="UniProtKB-KW"/>
</dbReference>
<evidence type="ECO:0000256" key="2">
    <source>
        <dbReference type="ARBA" id="ARBA00022723"/>
    </source>
</evidence>
<accession>A0A9Q8QN75</accession>
<dbReference type="Pfam" id="PF00394">
    <property type="entry name" value="Cu-oxidase"/>
    <property type="match status" value="1"/>
</dbReference>
<dbReference type="PROSITE" id="PS00079">
    <property type="entry name" value="MULTICOPPER_OXIDASE1"/>
    <property type="match status" value="2"/>
</dbReference>
<dbReference type="InterPro" id="IPR011707">
    <property type="entry name" value="Cu-oxidase-like_N"/>
</dbReference>
<dbReference type="OrthoDB" id="2121828at2759"/>
<dbReference type="InterPro" id="IPR002355">
    <property type="entry name" value="Cu_oxidase_Cu_BS"/>
</dbReference>
<dbReference type="CDD" id="cd13898">
    <property type="entry name" value="CuRO_3_Abr2_like"/>
    <property type="match status" value="1"/>
</dbReference>
<evidence type="ECO:0000259" key="9">
    <source>
        <dbReference type="Pfam" id="PF07731"/>
    </source>
</evidence>
<keyword evidence="6" id="KW-0186">Copper</keyword>
<dbReference type="GeneID" id="72071983"/>
<keyword evidence="5" id="KW-0560">Oxidoreductase</keyword>
<evidence type="ECO:0000256" key="6">
    <source>
        <dbReference type="ARBA" id="ARBA00023008"/>
    </source>
</evidence>
<dbReference type="InterPro" id="IPR033138">
    <property type="entry name" value="Cu_oxidase_CS"/>
</dbReference>
<dbReference type="PANTHER" id="PTHR11709">
    <property type="entry name" value="MULTI-COPPER OXIDASE"/>
    <property type="match status" value="1"/>
</dbReference>
<evidence type="ECO:0000256" key="3">
    <source>
        <dbReference type="ARBA" id="ARBA00022729"/>
    </source>
</evidence>
<name>A0A9Q8QN75_9HYPO</name>
<feature type="domain" description="Plastocyanin-like" evidence="9">
    <location>
        <begin position="407"/>
        <end position="529"/>
    </location>
</feature>
<sequence length="555" mass="61826">MPFNTSIHWHGLSLPGTPWSDGMPGLSQKPIEPGQSYVYNFKATPSGTYWYHSHSRMDILDGLYGAIFIRPKPESPTPFHLIPGLPKSEIRAMRAAANDPTMLVLSEWTNYTSWDYMKAQEDSELDIFCMDSLLINGKGSLFCPPIEELFAVTPPNIANVILPGYVNDKGCLPFVNITEGPFLPGKPETIPPGLESGCQPAEGGMPYFKVNQHARSGWVSINFIMASTLRIGKVSVDNHDMWLYEIDGQFIEPRLAKVVFIYPGQRIAAMVKLNQPAGDYTIRFADDGSSQIVSGYAVLSYRGTHTLKNYTLGYQRPTKQKEGYINYGGILMDNSTAPFQLDTIDHFPPYPNVKPATPQLEGDEMYLLEMGRFGAAWKWTMNGKTLYPVDMLAYHPLLYEPNSKGVDDSLIIRTKNGSWVDIILAVGALPGEPVEIYHAIHKHGNKFHVMGHGYGKWNYSSVAEAVLHQPHLFNLENPNIRDTAMTNFTFNLGAEWVAIRYHSINPGCWLLHCHLETHLAGGMGVVIMDGVDAWPEIPPEYQLNGTAIANDTSTS</sequence>
<dbReference type="Gene3D" id="2.60.40.420">
    <property type="entry name" value="Cupredoxins - blue copper proteins"/>
    <property type="match status" value="3"/>
</dbReference>
<organism evidence="11 12">
    <name type="scientific">Purpureocillium takamizusanense</name>
    <dbReference type="NCBI Taxonomy" id="2060973"/>
    <lineage>
        <taxon>Eukaryota</taxon>
        <taxon>Fungi</taxon>
        <taxon>Dikarya</taxon>
        <taxon>Ascomycota</taxon>
        <taxon>Pezizomycotina</taxon>
        <taxon>Sordariomycetes</taxon>
        <taxon>Hypocreomycetidae</taxon>
        <taxon>Hypocreales</taxon>
        <taxon>Ophiocordycipitaceae</taxon>
        <taxon>Purpureocillium</taxon>
    </lineage>
</organism>
<protein>
    <recommendedName>
        <fullName evidence="13">Multicopper oxidase</fullName>
    </recommendedName>
</protein>
<proteinExistence type="inferred from homology"/>
<dbReference type="PANTHER" id="PTHR11709:SF488">
    <property type="entry name" value="LACCASE-RELATED"/>
    <property type="match status" value="1"/>
</dbReference>
<dbReference type="KEGG" id="ptkz:JDV02_010038"/>
<gene>
    <name evidence="11" type="ORF">JDV02_010038</name>
</gene>
<dbReference type="InterPro" id="IPR045087">
    <property type="entry name" value="Cu-oxidase_fam"/>
</dbReference>
<keyword evidence="7" id="KW-0325">Glycoprotein</keyword>
<evidence type="ECO:0000256" key="5">
    <source>
        <dbReference type="ARBA" id="ARBA00023002"/>
    </source>
</evidence>
<feature type="domain" description="Plastocyanin-like" evidence="8">
    <location>
        <begin position="101"/>
        <end position="303"/>
    </location>
</feature>
<dbReference type="Proteomes" id="UP000829364">
    <property type="component" value="Chromosome 11"/>
</dbReference>
<dbReference type="RefSeq" id="XP_047847760.1">
    <property type="nucleotide sequence ID" value="XM_047991748.1"/>
</dbReference>
<evidence type="ECO:0000313" key="11">
    <source>
        <dbReference type="EMBL" id="UNI24279.1"/>
    </source>
</evidence>
<keyword evidence="2" id="KW-0479">Metal-binding</keyword>
<keyword evidence="3" id="KW-0732">Signal</keyword>
<dbReference type="Pfam" id="PF07731">
    <property type="entry name" value="Cu-oxidase_2"/>
    <property type="match status" value="1"/>
</dbReference>